<keyword evidence="3" id="KW-1185">Reference proteome</keyword>
<keyword evidence="1" id="KW-0812">Transmembrane</keyword>
<reference evidence="2" key="2">
    <citation type="journal article" date="2024" name="Int. J. Antimicrob. Agents">
        <title>Identification of a novel Providencia species showing multi-drug-resistant in three patients with hospital-acquired infection.</title>
        <authorList>
            <person name="Yang W."/>
            <person name="Chen J."/>
            <person name="Yang F."/>
            <person name="Ji P."/>
            <person name="Shen S."/>
            <person name="Yin D."/>
            <person name="Hu F."/>
        </authorList>
    </citation>
    <scope>NUCLEOTIDE SEQUENCE</scope>
    <source>
        <strain evidence="2">CRE-138-0111</strain>
    </source>
</reference>
<dbReference type="Pfam" id="PF10713">
    <property type="entry name" value="DUF2509"/>
    <property type="match status" value="1"/>
</dbReference>
<gene>
    <name evidence="2" type="ORF">Q5E86_10085</name>
</gene>
<comment type="caution">
    <text evidence="2">The sequence shown here is derived from an EMBL/GenBank/DDBJ whole genome shotgun (WGS) entry which is preliminary data.</text>
</comment>
<accession>A0ABT9ARK6</accession>
<feature type="transmembrane region" description="Helical" evidence="1">
    <location>
        <begin position="12"/>
        <end position="33"/>
    </location>
</feature>
<dbReference type="Proteomes" id="UP001176478">
    <property type="component" value="Unassembled WGS sequence"/>
</dbReference>
<keyword evidence="1" id="KW-1133">Transmembrane helix</keyword>
<proteinExistence type="predicted"/>
<name>A0ABT9ARK6_9GAMM</name>
<keyword evidence="1" id="KW-0472">Membrane</keyword>
<evidence type="ECO:0000256" key="1">
    <source>
        <dbReference type="SAM" id="Phobius"/>
    </source>
</evidence>
<evidence type="ECO:0000313" key="3">
    <source>
        <dbReference type="Proteomes" id="UP001176478"/>
    </source>
</evidence>
<reference evidence="2" key="1">
    <citation type="submission" date="2023-07" db="EMBL/GenBank/DDBJ databases">
        <authorList>
            <person name="Yang W."/>
            <person name="Chen J."/>
            <person name="Ji P."/>
            <person name="Hu F."/>
        </authorList>
    </citation>
    <scope>NUCLEOTIDE SEQUENCE</scope>
    <source>
        <strain evidence="2">CRE-138-0111</strain>
    </source>
</reference>
<evidence type="ECO:0000313" key="2">
    <source>
        <dbReference type="EMBL" id="MDO7856700.1"/>
    </source>
</evidence>
<organism evidence="2 3">
    <name type="scientific">Providencia huashanensis</name>
    <dbReference type="NCBI Taxonomy" id="3037798"/>
    <lineage>
        <taxon>Bacteria</taxon>
        <taxon>Pseudomonadati</taxon>
        <taxon>Pseudomonadota</taxon>
        <taxon>Gammaproteobacteria</taxon>
        <taxon>Enterobacterales</taxon>
        <taxon>Morganellaceae</taxon>
        <taxon>Providencia</taxon>
    </lineage>
</organism>
<dbReference type="InterPro" id="IPR019652">
    <property type="entry name" value="DUF2509"/>
</dbReference>
<dbReference type="EMBL" id="JAUQTG010000004">
    <property type="protein sequence ID" value="MDO7856700.1"/>
    <property type="molecule type" value="Genomic_DNA"/>
</dbReference>
<sequence length="149" mass="17683">MGLIKQQNGSVALVMVVVLMTMGLILIKSLHFYQERAFEEWRKEVRYFSGFNRAESALAWGATLLWDIHSRNYKTWFCQQNTNRKWKSCLKHYKGSNFILSGQSDYQFGLEIKVYRWVILDVNKQQVIPRSKGWLDYCPVTKKGFCQWK</sequence>
<protein>
    <submittedName>
        <fullName evidence="2">DUF2509 family protein</fullName>
    </submittedName>
</protein>